<dbReference type="Proteomes" id="UP000626092">
    <property type="component" value="Unassembled WGS sequence"/>
</dbReference>
<organism evidence="1 2">
    <name type="scientific">Rhododendron simsii</name>
    <name type="common">Sims's rhododendron</name>
    <dbReference type="NCBI Taxonomy" id="118357"/>
    <lineage>
        <taxon>Eukaryota</taxon>
        <taxon>Viridiplantae</taxon>
        <taxon>Streptophyta</taxon>
        <taxon>Embryophyta</taxon>
        <taxon>Tracheophyta</taxon>
        <taxon>Spermatophyta</taxon>
        <taxon>Magnoliopsida</taxon>
        <taxon>eudicotyledons</taxon>
        <taxon>Gunneridae</taxon>
        <taxon>Pentapetalae</taxon>
        <taxon>asterids</taxon>
        <taxon>Ericales</taxon>
        <taxon>Ericaceae</taxon>
        <taxon>Ericoideae</taxon>
        <taxon>Rhodoreae</taxon>
        <taxon>Rhododendron</taxon>
    </lineage>
</organism>
<reference evidence="1" key="1">
    <citation type="submission" date="2019-11" db="EMBL/GenBank/DDBJ databases">
        <authorList>
            <person name="Liu Y."/>
            <person name="Hou J."/>
            <person name="Li T.-Q."/>
            <person name="Guan C.-H."/>
            <person name="Wu X."/>
            <person name="Wu H.-Z."/>
            <person name="Ling F."/>
            <person name="Zhang R."/>
            <person name="Shi X.-G."/>
            <person name="Ren J.-P."/>
            <person name="Chen E.-F."/>
            <person name="Sun J.-M."/>
        </authorList>
    </citation>
    <scope>NUCLEOTIDE SEQUENCE</scope>
    <source>
        <strain evidence="1">Adult_tree_wgs_1</strain>
        <tissue evidence="1">Leaves</tissue>
    </source>
</reference>
<accession>A0A834LZ22</accession>
<proteinExistence type="predicted"/>
<sequence length="239" mass="25990">MGLDQGRGPPRHLVKAGPGQSYLYSTIISRPLSFHLGNKLCSSTLLYDLFLHTLSSSDLLSSTIAKPPRRPRERPRLHLLLPLPLELQGVLVHPGPPRGAQPVDPEQEAVVKVERGKLDDDILVEAAEKGLFYRKRIGILPETGATGGVLCAPDLANVGPRGYSPETIANCRGGGDSVFIDDAVVVVMVVEAELFAGEDGHFVRRVCGLRRQRWRSCCCCGGGQTVEEWGEIALTQTNY</sequence>
<evidence type="ECO:0000313" key="1">
    <source>
        <dbReference type="EMBL" id="KAF7151228.1"/>
    </source>
</evidence>
<dbReference type="AlphaFoldDB" id="A0A834LZ22"/>
<comment type="caution">
    <text evidence="1">The sequence shown here is derived from an EMBL/GenBank/DDBJ whole genome shotgun (WGS) entry which is preliminary data.</text>
</comment>
<dbReference type="EMBL" id="WJXA01000002">
    <property type="protein sequence ID" value="KAF7151228.1"/>
    <property type="molecule type" value="Genomic_DNA"/>
</dbReference>
<name>A0A834LZ22_RHOSS</name>
<keyword evidence="2" id="KW-1185">Reference proteome</keyword>
<protein>
    <submittedName>
        <fullName evidence="1">Uncharacterized protein</fullName>
    </submittedName>
</protein>
<gene>
    <name evidence="1" type="ORF">RHSIM_Rhsim02G0116100</name>
</gene>
<evidence type="ECO:0000313" key="2">
    <source>
        <dbReference type="Proteomes" id="UP000626092"/>
    </source>
</evidence>